<keyword evidence="1" id="KW-0175">Coiled coil</keyword>
<dbReference type="AlphaFoldDB" id="A0A9J6BQ22"/>
<dbReference type="OrthoDB" id="21006at2759"/>
<feature type="region of interest" description="Disordered" evidence="2">
    <location>
        <begin position="285"/>
        <end position="366"/>
    </location>
</feature>
<proteinExistence type="predicted"/>
<name>A0A9J6BQ22_POLVA</name>
<feature type="region of interest" description="Disordered" evidence="2">
    <location>
        <begin position="214"/>
        <end position="252"/>
    </location>
</feature>
<dbReference type="EMBL" id="JADBJN010000003">
    <property type="protein sequence ID" value="KAG5671839.1"/>
    <property type="molecule type" value="Genomic_DNA"/>
</dbReference>
<feature type="domain" description="SAP" evidence="3">
    <location>
        <begin position="249"/>
        <end position="283"/>
    </location>
</feature>
<dbReference type="InterPro" id="IPR045353">
    <property type="entry name" value="LAIKA"/>
</dbReference>
<dbReference type="GO" id="GO:0005634">
    <property type="term" value="C:nucleus"/>
    <property type="evidence" value="ECO:0007669"/>
    <property type="project" value="TreeGrafter"/>
</dbReference>
<dbReference type="SUPFAM" id="SSF68906">
    <property type="entry name" value="SAP domain"/>
    <property type="match status" value="1"/>
</dbReference>
<dbReference type="Pfam" id="PF14443">
    <property type="entry name" value="DBC1"/>
    <property type="match status" value="1"/>
</dbReference>
<dbReference type="PANTHER" id="PTHR14304:SF11">
    <property type="entry name" value="SAP DOMAIN-CONTAINING PROTEIN"/>
    <property type="match status" value="1"/>
</dbReference>
<dbReference type="SMART" id="SM00513">
    <property type="entry name" value="SAP"/>
    <property type="match status" value="1"/>
</dbReference>
<gene>
    <name evidence="4" type="ORF">PVAND_002013</name>
</gene>
<sequence length="487" mass="55638">MPNLNKFFFIVPTIHEVYKRCIVRAEDEKHDDSEKDFIHPSRLISFLVGIRGKNETMAIGGPWSKKLDGENPEDDPNVLIRTAIRTCKGLTGIDLSNCTQWYRFVELKYRRSEQNKKDASESSARSARIETVVIFLPDVSSCMPNRSEWEGVQQQYKMALDKFLTADTTSHDKEESADVVIKIADDNKSNADTEVKNDQVEDIVMADSSNVAATTDVLDGSQNDTPIDLDTDESKHNEDGNDASSELDPKNMKVTELRAELSARNLSTKGLKNELVERLEQALKNTESTSTQAEVSESMQQDENGPTTSVDKSDENSQKDQEMDMNISEMDISEVTVIDEYDSTKCDEQEEKTSSNKKKIEPKKMDEKEKHMWEKKYQLPENPHVIVHPSKTAKNGKFDCTVVSLSLLLDYRKDDTKEHSFEIALFAEAFNEMLMRDFGYNIYKAFNYFSVNNKPKDDDKKKETLTEVETALSIIYDKYKQLSKRVR</sequence>
<evidence type="ECO:0000259" key="3">
    <source>
        <dbReference type="PROSITE" id="PS50800"/>
    </source>
</evidence>
<dbReference type="SMART" id="SM01122">
    <property type="entry name" value="DBC1"/>
    <property type="match status" value="1"/>
</dbReference>
<organism evidence="4 5">
    <name type="scientific">Polypedilum vanderplanki</name>
    <name type="common">Sleeping chironomid midge</name>
    <dbReference type="NCBI Taxonomy" id="319348"/>
    <lineage>
        <taxon>Eukaryota</taxon>
        <taxon>Metazoa</taxon>
        <taxon>Ecdysozoa</taxon>
        <taxon>Arthropoda</taxon>
        <taxon>Hexapoda</taxon>
        <taxon>Insecta</taxon>
        <taxon>Pterygota</taxon>
        <taxon>Neoptera</taxon>
        <taxon>Endopterygota</taxon>
        <taxon>Diptera</taxon>
        <taxon>Nematocera</taxon>
        <taxon>Chironomoidea</taxon>
        <taxon>Chironomidae</taxon>
        <taxon>Chironominae</taxon>
        <taxon>Polypedilum</taxon>
        <taxon>Polypedilum</taxon>
    </lineage>
</organism>
<feature type="compositionally biased region" description="Basic and acidic residues" evidence="2">
    <location>
        <begin position="311"/>
        <end position="322"/>
    </location>
</feature>
<dbReference type="GO" id="GO:0006355">
    <property type="term" value="P:regulation of DNA-templated transcription"/>
    <property type="evidence" value="ECO:0007669"/>
    <property type="project" value="InterPro"/>
</dbReference>
<dbReference type="Proteomes" id="UP001107558">
    <property type="component" value="Chromosome 3"/>
</dbReference>
<evidence type="ECO:0000256" key="1">
    <source>
        <dbReference type="ARBA" id="ARBA00023054"/>
    </source>
</evidence>
<dbReference type="Pfam" id="PF02037">
    <property type="entry name" value="SAP"/>
    <property type="match status" value="1"/>
</dbReference>
<feature type="compositionally biased region" description="Basic and acidic residues" evidence="2">
    <location>
        <begin position="342"/>
        <end position="366"/>
    </location>
</feature>
<keyword evidence="5" id="KW-1185">Reference proteome</keyword>
<comment type="caution">
    <text evidence="4">The sequence shown here is derived from an EMBL/GenBank/DDBJ whole genome shotgun (WGS) entry which is preliminary data.</text>
</comment>
<dbReference type="InterPro" id="IPR025954">
    <property type="entry name" value="DBC1/CARP1_inactive_NUDIX"/>
</dbReference>
<dbReference type="InterPro" id="IPR003034">
    <property type="entry name" value="SAP_dom"/>
</dbReference>
<protein>
    <recommendedName>
        <fullName evidence="3">SAP domain-containing protein</fullName>
    </recommendedName>
</protein>
<reference evidence="4" key="1">
    <citation type="submission" date="2021-03" db="EMBL/GenBank/DDBJ databases">
        <title>Chromosome level genome of the anhydrobiotic midge Polypedilum vanderplanki.</title>
        <authorList>
            <person name="Yoshida Y."/>
            <person name="Kikawada T."/>
            <person name="Gusev O."/>
        </authorList>
    </citation>
    <scope>NUCLEOTIDE SEQUENCE</scope>
    <source>
        <strain evidence="4">NIAS01</strain>
        <tissue evidence="4">Whole body or cell culture</tissue>
    </source>
</reference>
<evidence type="ECO:0000256" key="2">
    <source>
        <dbReference type="SAM" id="MobiDB-lite"/>
    </source>
</evidence>
<accession>A0A9J6BQ22</accession>
<dbReference type="Pfam" id="PF19256">
    <property type="entry name" value="LAIKA"/>
    <property type="match status" value="1"/>
</dbReference>
<dbReference type="PANTHER" id="PTHR14304">
    <property type="entry name" value="CELL DIVISION CYCLE AND APOPTOSIS REGULATOR PROTEIN"/>
    <property type="match status" value="1"/>
</dbReference>
<dbReference type="PROSITE" id="PS50800">
    <property type="entry name" value="SAP"/>
    <property type="match status" value="1"/>
</dbReference>
<dbReference type="InterPro" id="IPR036361">
    <property type="entry name" value="SAP_dom_sf"/>
</dbReference>
<evidence type="ECO:0000313" key="5">
    <source>
        <dbReference type="Proteomes" id="UP001107558"/>
    </source>
</evidence>
<dbReference type="InterPro" id="IPR025224">
    <property type="entry name" value="CCAR1/CCAR2"/>
</dbReference>
<dbReference type="Gene3D" id="1.10.720.30">
    <property type="entry name" value="SAP domain"/>
    <property type="match status" value="1"/>
</dbReference>
<feature type="compositionally biased region" description="Polar residues" evidence="2">
    <location>
        <begin position="285"/>
        <end position="310"/>
    </location>
</feature>
<evidence type="ECO:0000313" key="4">
    <source>
        <dbReference type="EMBL" id="KAG5671839.1"/>
    </source>
</evidence>